<comment type="caution">
    <text evidence="1">The sequence shown here is derived from an EMBL/GenBank/DDBJ whole genome shotgun (WGS) entry which is preliminary data.</text>
</comment>
<dbReference type="EMBL" id="CM037628">
    <property type="protein sequence ID" value="KAH7996762.1"/>
    <property type="molecule type" value="Genomic_DNA"/>
</dbReference>
<name>A0ACB8EVF9_9SAUR</name>
<dbReference type="Proteomes" id="UP000827872">
    <property type="component" value="Linkage Group LG15"/>
</dbReference>
<keyword evidence="2" id="KW-1185">Reference proteome</keyword>
<protein>
    <submittedName>
        <fullName evidence="1">Uncharacterized protein</fullName>
    </submittedName>
</protein>
<proteinExistence type="predicted"/>
<evidence type="ECO:0000313" key="2">
    <source>
        <dbReference type="Proteomes" id="UP000827872"/>
    </source>
</evidence>
<gene>
    <name evidence="1" type="ORF">K3G42_010824</name>
</gene>
<organism evidence="1 2">
    <name type="scientific">Sphaerodactylus townsendi</name>
    <dbReference type="NCBI Taxonomy" id="933632"/>
    <lineage>
        <taxon>Eukaryota</taxon>
        <taxon>Metazoa</taxon>
        <taxon>Chordata</taxon>
        <taxon>Craniata</taxon>
        <taxon>Vertebrata</taxon>
        <taxon>Euteleostomi</taxon>
        <taxon>Lepidosauria</taxon>
        <taxon>Squamata</taxon>
        <taxon>Bifurcata</taxon>
        <taxon>Gekkota</taxon>
        <taxon>Sphaerodactylidae</taxon>
        <taxon>Sphaerodactylus</taxon>
    </lineage>
</organism>
<reference evidence="1" key="1">
    <citation type="submission" date="2021-08" db="EMBL/GenBank/DDBJ databases">
        <title>The first chromosome-level gecko genome reveals the dynamic sex chromosomes of Neotropical dwarf geckos (Sphaerodactylidae: Sphaerodactylus).</title>
        <authorList>
            <person name="Pinto B.J."/>
            <person name="Keating S.E."/>
            <person name="Gamble T."/>
        </authorList>
    </citation>
    <scope>NUCLEOTIDE SEQUENCE</scope>
    <source>
        <strain evidence="1">TG3544</strain>
    </source>
</reference>
<sequence length="391" mass="43109">MRTGYCGAFPWPLLLLQQSTWAALKVSVPPSPFRALPFSDVWLPCTFSDSARPIILQGLSVTWKRGDQVLAKYPDKFKPTRPGAAMSTELLQAGNASLLLPQLQDTDAGVYSCAVIFTPEKTEGSFELKLEAKPQIALGSPKLQLAKRAEVTCTASGFYPGDISVEWLKDGAVVTGPQMSLQQDSQNGLYDASAILELTPDFADANASFSCRVRHKSLDSPLEENFQLQLQAFPSLQVFTTVSGSTLEMLACLANGFYPQDVHVGWLRNRVMQPPIGSPPQRLPNGTFSSWSMIQPQEMDPKVSYVCQVQHEIWDSPLELAAHWQPKGETVAVWSWLVFGIGLALCFTSGIFLYRAKKRRNMSHPETQNKNRLSSESAGLPLKPATDNTLM</sequence>
<accession>A0ACB8EVF9</accession>
<evidence type="ECO:0000313" key="1">
    <source>
        <dbReference type="EMBL" id="KAH7996762.1"/>
    </source>
</evidence>